<dbReference type="InterPro" id="IPR027381">
    <property type="entry name" value="LytR/CpsA/Psr_C"/>
</dbReference>
<dbReference type="PANTHER" id="PTHR33392:SF6">
    <property type="entry name" value="POLYISOPRENYL-TEICHOIC ACID--PEPTIDOGLYCAN TEICHOIC ACID TRANSFERASE TAGU"/>
    <property type="match status" value="1"/>
</dbReference>
<dbReference type="EMBL" id="CP042326">
    <property type="protein sequence ID" value="QDZ41448.1"/>
    <property type="molecule type" value="Genomic_DNA"/>
</dbReference>
<feature type="region of interest" description="Disordered" evidence="2">
    <location>
        <begin position="67"/>
        <end position="92"/>
    </location>
</feature>
<dbReference type="AlphaFoldDB" id="A0A5B8NR04"/>
<feature type="region of interest" description="Disordered" evidence="2">
    <location>
        <begin position="1"/>
        <end position="31"/>
    </location>
</feature>
<organism evidence="6 7">
    <name type="scientific">Euhalothece natronophila Z-M001</name>
    <dbReference type="NCBI Taxonomy" id="522448"/>
    <lineage>
        <taxon>Bacteria</taxon>
        <taxon>Bacillati</taxon>
        <taxon>Cyanobacteriota</taxon>
        <taxon>Cyanophyceae</taxon>
        <taxon>Oscillatoriophycideae</taxon>
        <taxon>Chroococcales</taxon>
        <taxon>Halothecacae</taxon>
        <taxon>Halothece cluster</taxon>
        <taxon>Euhalothece</taxon>
    </lineage>
</organism>
<sequence length="478" mass="53325">MRKPVQVQNSKPSSRPKRTYPVKKKKEKQRSRSPHWFLIGLGLSGIAMLSATAGAFLAITLGSTNAINNDRTASDDDPEFSREEITNTPPLQLPKLKQPVNLLVLGTKVLSSDLGESPRELGYHRLVHDSFDGATDAMFLVRFDPEADKVTMLSIPRDSKVDLPGHGTVKINAANRYGGAGASARAVSNLLGGVEIDRYIRVNVQGVEQLVDALGGVDMYVPKDMRYRDDSQRLYIDLEQGEQTLDGEEAMQFIRFRQDEYGDIGRVQRQQLLLRAMVQQALNPSTLTRIPNILSVIRSNLDTNLGNKEMLALARFASNRDDENLEMLMLPGEFEDVVENRNGRRITTSYWLPHNRRIEQMMARHFDVESNRLSSSSSDEVSPRIRIAIQDSTDNSEAVRGVARDLEDDGFRNVYVASDWSQPLETTRIVAQTGNVEAAKAVAEVLGVGEVRVESTGALDSVVSIQLGEDWWEKQESE</sequence>
<evidence type="ECO:0000313" key="6">
    <source>
        <dbReference type="EMBL" id="QDZ41448.1"/>
    </source>
</evidence>
<feature type="compositionally biased region" description="Basic residues" evidence="2">
    <location>
        <begin position="14"/>
        <end position="31"/>
    </location>
</feature>
<dbReference type="Proteomes" id="UP000318453">
    <property type="component" value="Chromosome"/>
</dbReference>
<evidence type="ECO:0000259" key="4">
    <source>
        <dbReference type="Pfam" id="PF03816"/>
    </source>
</evidence>
<keyword evidence="3" id="KW-1133">Transmembrane helix</keyword>
<keyword evidence="3" id="KW-0812">Transmembrane</keyword>
<accession>A0A5B8NR04</accession>
<dbReference type="NCBIfam" id="TIGR00350">
    <property type="entry name" value="lytR_cpsA_psr"/>
    <property type="match status" value="1"/>
</dbReference>
<keyword evidence="3" id="KW-0472">Membrane</keyword>
<protein>
    <submittedName>
        <fullName evidence="6">LytR family transcriptional regulator</fullName>
    </submittedName>
</protein>
<gene>
    <name evidence="6" type="ORF">FRE64_04560</name>
</gene>
<dbReference type="InterPro" id="IPR050922">
    <property type="entry name" value="LytR/CpsA/Psr_CW_biosynth"/>
</dbReference>
<reference evidence="6" key="1">
    <citation type="submission" date="2019-08" db="EMBL/GenBank/DDBJ databases">
        <title>Carotenoids and Carotenoid Binding Proteins in the Halophilic Cyanobacterium Euhalothece sp. ZM00.</title>
        <authorList>
            <person name="Cho S.M."/>
            <person name="Song J.Y."/>
            <person name="Park Y.-I."/>
        </authorList>
    </citation>
    <scope>NUCLEOTIDE SEQUENCE [LARGE SCALE GENOMIC DNA]</scope>
    <source>
        <strain evidence="6">Z-M001</strain>
    </source>
</reference>
<feature type="transmembrane region" description="Helical" evidence="3">
    <location>
        <begin position="36"/>
        <end position="59"/>
    </location>
</feature>
<evidence type="ECO:0000313" key="7">
    <source>
        <dbReference type="Proteomes" id="UP000318453"/>
    </source>
</evidence>
<dbReference type="InterPro" id="IPR004474">
    <property type="entry name" value="LytR_CpsA_psr"/>
</dbReference>
<evidence type="ECO:0000259" key="5">
    <source>
        <dbReference type="Pfam" id="PF13399"/>
    </source>
</evidence>
<feature type="compositionally biased region" description="Polar residues" evidence="2">
    <location>
        <begin position="1"/>
        <end position="13"/>
    </location>
</feature>
<dbReference type="KEGG" id="enn:FRE64_04560"/>
<name>A0A5B8NR04_9CHRO</name>
<feature type="domain" description="LytR/CpsA/Psr regulator C-terminal" evidence="5">
    <location>
        <begin position="384"/>
        <end position="471"/>
    </location>
</feature>
<dbReference type="OrthoDB" id="305468at2"/>
<dbReference type="Pfam" id="PF03816">
    <property type="entry name" value="LytR_cpsA_psr"/>
    <property type="match status" value="1"/>
</dbReference>
<feature type="domain" description="Cell envelope-related transcriptional attenuator" evidence="4">
    <location>
        <begin position="135"/>
        <end position="281"/>
    </location>
</feature>
<evidence type="ECO:0000256" key="1">
    <source>
        <dbReference type="ARBA" id="ARBA00006068"/>
    </source>
</evidence>
<dbReference type="Pfam" id="PF13399">
    <property type="entry name" value="LytR_C"/>
    <property type="match status" value="1"/>
</dbReference>
<keyword evidence="7" id="KW-1185">Reference proteome</keyword>
<comment type="similarity">
    <text evidence="1">Belongs to the LytR/CpsA/Psr (LCP) family.</text>
</comment>
<proteinExistence type="inferred from homology"/>
<dbReference type="Gene3D" id="3.40.630.190">
    <property type="entry name" value="LCP protein"/>
    <property type="match status" value="1"/>
</dbReference>
<dbReference type="PANTHER" id="PTHR33392">
    <property type="entry name" value="POLYISOPRENYL-TEICHOIC ACID--PEPTIDOGLYCAN TEICHOIC ACID TRANSFERASE TAGU"/>
    <property type="match status" value="1"/>
</dbReference>
<evidence type="ECO:0000256" key="2">
    <source>
        <dbReference type="SAM" id="MobiDB-lite"/>
    </source>
</evidence>
<evidence type="ECO:0000256" key="3">
    <source>
        <dbReference type="SAM" id="Phobius"/>
    </source>
</evidence>